<evidence type="ECO:0008006" key="3">
    <source>
        <dbReference type="Google" id="ProtNLM"/>
    </source>
</evidence>
<dbReference type="EMBL" id="CZDF01000135">
    <property type="protein sequence ID" value="CUR31936.1"/>
    <property type="molecule type" value="Genomic_DNA"/>
</dbReference>
<evidence type="ECO:0000313" key="2">
    <source>
        <dbReference type="Proteomes" id="UP000184315"/>
    </source>
</evidence>
<protein>
    <recommendedName>
        <fullName evidence="3">Biotin carboxylase</fullName>
    </recommendedName>
</protein>
<evidence type="ECO:0000313" key="1">
    <source>
        <dbReference type="EMBL" id="CUR31936.1"/>
    </source>
</evidence>
<keyword evidence="2" id="KW-1185">Reference proteome</keyword>
<dbReference type="OrthoDB" id="572162at2"/>
<reference evidence="2" key="1">
    <citation type="submission" date="2015-10" db="EMBL/GenBank/DDBJ databases">
        <authorList>
            <person name="Regsiter A."/>
            <person name="william w."/>
        </authorList>
    </citation>
    <scope>NUCLEOTIDE SEQUENCE [LARGE SCALE GENOMIC DNA]</scope>
</reference>
<dbReference type="AlphaFoldDB" id="A0A1J1LHG7"/>
<sequence length="143" mass="15747">MKFRTLSVIVGACFWFLITSFWTPPAWALIPIQLQDLSYKDCPPELAEGAVSSGSSQDAYCFIITGKANNTSGKVVVDADIFGRIYDATNNPVMQNRGRLGSIDTVPPGISDFEFRISIPSNLEPPLQLKQFKASGFKNRIGR</sequence>
<name>A0A1J1LHG7_9CYAN</name>
<dbReference type="Proteomes" id="UP000184315">
    <property type="component" value="Unassembled WGS sequence"/>
</dbReference>
<dbReference type="RefSeq" id="WP_072718759.1">
    <property type="nucleotide sequence ID" value="NZ_LN889784.1"/>
</dbReference>
<gene>
    <name evidence="1" type="ORF">PL9214310003</name>
</gene>
<dbReference type="STRING" id="671072.PL9214310003"/>
<accession>A0A1J1LHG7</accession>
<organism evidence="1 2">
    <name type="scientific">Planktothrix tepida PCC 9214</name>
    <dbReference type="NCBI Taxonomy" id="671072"/>
    <lineage>
        <taxon>Bacteria</taxon>
        <taxon>Bacillati</taxon>
        <taxon>Cyanobacteriota</taxon>
        <taxon>Cyanophyceae</taxon>
        <taxon>Oscillatoriophycideae</taxon>
        <taxon>Oscillatoriales</taxon>
        <taxon>Microcoleaceae</taxon>
        <taxon>Planktothrix</taxon>
    </lineage>
</organism>
<proteinExistence type="predicted"/>